<dbReference type="OrthoDB" id="2426273at2759"/>
<protein>
    <recommendedName>
        <fullName evidence="2">Heterokaryon incompatibility domain-containing protein</fullName>
    </recommendedName>
</protein>
<accession>U1GCE1</accession>
<sequence length="786" mass="88743">MEHLLFTGATAPIVIPYFCTEDWDSSDFLTYPKRKGWDLTAWEPSDGEFKLDTGGRSFEEISAFLQTWLFFGLLESVLGIRIPREDFIRQKKAGKDEKQVVITTRKLKHYLEDWRRRMAELTKEEQDCAATVIWEYLSRAMVVNGILNFQLFYGEDIPESKPLLESLFCQTLLNNALRRALLDIIPETNWSALEAPNHMKLLSDRMVDAGWCPYTVGFLEDQCQPDVQAFVYSLGTVRAQQDHTACKAADFNEIGRHCVAGRVEGKAALEAKHVSADCKCESLGPPAERVIELIEEGLTPCVAISTSDDNDDIEILVGGTKLEPESEVSAYFALSHVWTDGLGNHEHNSLPACQVRRLAGILHALDDTKLCPAATSKMESNLVKGRATANFWLDTLCIPVQSQFHEYRDRCIHDMHQIYREAVAVVVLDPDLQQATSVSKPVEIVARLLCSVWKTRLWTYQEGSLALDLYLAGKDCLLELSDLTSAISEFSDSEDEDVHKHMNRDIVEFQITRSIMIVCRKFIMSFARWDHEKNPESTLDDMLRALSHRGTSRPDDEAICIATFMHLDPAPLLDALPRHRMTMLLQMLPWIPKSALFAYGPRQQTPGFRWAPLTFMTPYGIKNRVVCSITYAPDLADPKASVPIPSSFLHPKGVGLAVFLPGMTFAPNRENSIPENFAVVTPDGTGYVISFHDTGSDKIWVETSPNNFTGSGAIILSHHKSKKSKYALLVEMLDQKSEEGYPLCRWRCQLTAESLDDVVLEGKIAKAAEEYRFTGEFVRFQWWVID</sequence>
<keyword evidence="4" id="KW-1185">Reference proteome</keyword>
<keyword evidence="1" id="KW-0175">Coiled coil</keyword>
<dbReference type="HOGENOM" id="CLU_009388_3_0_1"/>
<dbReference type="OMA" id="WRWAPRS"/>
<dbReference type="eggNOG" id="ENOG502RV2G">
    <property type="taxonomic scope" value="Eukaryota"/>
</dbReference>
<dbReference type="Pfam" id="PF06985">
    <property type="entry name" value="HET"/>
    <property type="match status" value="1"/>
</dbReference>
<evidence type="ECO:0000313" key="3">
    <source>
        <dbReference type="EMBL" id="ERF75247.1"/>
    </source>
</evidence>
<evidence type="ECO:0000313" key="4">
    <source>
        <dbReference type="Proteomes" id="UP000019373"/>
    </source>
</evidence>
<dbReference type="RefSeq" id="XP_007787259.1">
    <property type="nucleotide sequence ID" value="XM_007789069.1"/>
</dbReference>
<evidence type="ECO:0000259" key="2">
    <source>
        <dbReference type="Pfam" id="PF06985"/>
    </source>
</evidence>
<dbReference type="InterPro" id="IPR010730">
    <property type="entry name" value="HET"/>
</dbReference>
<name>U1GCE1_ENDPU</name>
<feature type="coiled-coil region" evidence="1">
    <location>
        <begin position="104"/>
        <end position="131"/>
    </location>
</feature>
<dbReference type="PANTHER" id="PTHR39596">
    <property type="match status" value="1"/>
</dbReference>
<feature type="domain" description="Heterokaryon incompatibility" evidence="2">
    <location>
        <begin position="331"/>
        <end position="428"/>
    </location>
</feature>
<dbReference type="GeneID" id="19235104"/>
<organism evidence="3 4">
    <name type="scientific">Endocarpon pusillum (strain Z07020 / HMAS-L-300199)</name>
    <name type="common">Lichen-forming fungus</name>
    <dbReference type="NCBI Taxonomy" id="1263415"/>
    <lineage>
        <taxon>Eukaryota</taxon>
        <taxon>Fungi</taxon>
        <taxon>Dikarya</taxon>
        <taxon>Ascomycota</taxon>
        <taxon>Pezizomycotina</taxon>
        <taxon>Eurotiomycetes</taxon>
        <taxon>Chaetothyriomycetidae</taxon>
        <taxon>Verrucariales</taxon>
        <taxon>Verrucariaceae</taxon>
        <taxon>Endocarpon</taxon>
    </lineage>
</organism>
<gene>
    <name evidence="3" type="ORF">EPUS_00039</name>
</gene>
<dbReference type="EMBL" id="KE720815">
    <property type="protein sequence ID" value="ERF75247.1"/>
    <property type="molecule type" value="Genomic_DNA"/>
</dbReference>
<dbReference type="PANTHER" id="PTHR39596:SF2">
    <property type="entry name" value="HET DOMAIN PROTEIN (AFU_ORTHOLOGUE AFUA_1G17550)-RELATED"/>
    <property type="match status" value="1"/>
</dbReference>
<dbReference type="AlphaFoldDB" id="U1GCE1"/>
<dbReference type="Proteomes" id="UP000019373">
    <property type="component" value="Unassembled WGS sequence"/>
</dbReference>
<evidence type="ECO:0000256" key="1">
    <source>
        <dbReference type="SAM" id="Coils"/>
    </source>
</evidence>
<reference evidence="4" key="1">
    <citation type="journal article" date="2014" name="BMC Genomics">
        <title>Genome characteristics reveal the impact of lichenization on lichen-forming fungus Endocarpon pusillum Hedwig (Verrucariales, Ascomycota).</title>
        <authorList>
            <person name="Wang Y.-Y."/>
            <person name="Liu B."/>
            <person name="Zhang X.-Y."/>
            <person name="Zhou Q.-M."/>
            <person name="Zhang T."/>
            <person name="Li H."/>
            <person name="Yu Y.-F."/>
            <person name="Zhang X.-L."/>
            <person name="Hao X.-Y."/>
            <person name="Wang M."/>
            <person name="Wang L."/>
            <person name="Wei J.-C."/>
        </authorList>
    </citation>
    <scope>NUCLEOTIDE SEQUENCE [LARGE SCALE GENOMIC DNA]</scope>
    <source>
        <strain evidence="4">Z07020 / HMAS-L-300199</strain>
    </source>
</reference>
<proteinExistence type="predicted"/>